<protein>
    <submittedName>
        <fullName evidence="1">Uncharacterized protein</fullName>
    </submittedName>
</protein>
<dbReference type="RefSeq" id="WP_344023153.1">
    <property type="nucleotide sequence ID" value="NZ_BAAABX010000025.1"/>
</dbReference>
<dbReference type="EMBL" id="BAAABX010000025">
    <property type="protein sequence ID" value="GAA0402720.1"/>
    <property type="molecule type" value="Genomic_DNA"/>
</dbReference>
<name>A0ABP3IGT6_9ACTN</name>
<reference evidence="2" key="1">
    <citation type="journal article" date="2019" name="Int. J. Syst. Evol. Microbiol.">
        <title>The Global Catalogue of Microorganisms (GCM) 10K type strain sequencing project: providing services to taxonomists for standard genome sequencing and annotation.</title>
        <authorList>
            <consortium name="The Broad Institute Genomics Platform"/>
            <consortium name="The Broad Institute Genome Sequencing Center for Infectious Disease"/>
            <person name="Wu L."/>
            <person name="Ma J."/>
        </authorList>
    </citation>
    <scope>NUCLEOTIDE SEQUENCE [LARGE SCALE GENOMIC DNA]</scope>
    <source>
        <strain evidence="2">JCM 4788</strain>
    </source>
</reference>
<gene>
    <name evidence="1" type="ORF">GCM10010357_24680</name>
</gene>
<organism evidence="1 2">
    <name type="scientific">Streptomyces luteireticuli</name>
    <dbReference type="NCBI Taxonomy" id="173858"/>
    <lineage>
        <taxon>Bacteria</taxon>
        <taxon>Bacillati</taxon>
        <taxon>Actinomycetota</taxon>
        <taxon>Actinomycetes</taxon>
        <taxon>Kitasatosporales</taxon>
        <taxon>Streptomycetaceae</taxon>
        <taxon>Streptomyces</taxon>
    </lineage>
</organism>
<sequence>MLEEAQSMMTEEVFEGVLRTQVGVDPADLPSLLSLLALGITNGSWRNSCVENWHAEGRLSDGDMMRVNSHTTHGVRQRLRGWTAEFGITAGSSEGFAKITSDDVDVLAHRLFRWLTNPARKLPTGITLGELAQTEEDLKEYEEHANQRLGAFAGQTEDKGVRHGLLYTAGHGALACSGWWAHPSWPARVGRFVSVLDNPDDPHWGADGDHYRRLPTEPAAVRDRGALHTMLLETPWELDSETTEWIIGAGISYLVPTA</sequence>
<evidence type="ECO:0000313" key="2">
    <source>
        <dbReference type="Proteomes" id="UP001500879"/>
    </source>
</evidence>
<comment type="caution">
    <text evidence="1">The sequence shown here is derived from an EMBL/GenBank/DDBJ whole genome shotgun (WGS) entry which is preliminary data.</text>
</comment>
<proteinExistence type="predicted"/>
<dbReference type="Proteomes" id="UP001500879">
    <property type="component" value="Unassembled WGS sequence"/>
</dbReference>
<accession>A0ABP3IGT6</accession>
<keyword evidence="2" id="KW-1185">Reference proteome</keyword>
<evidence type="ECO:0000313" key="1">
    <source>
        <dbReference type="EMBL" id="GAA0402720.1"/>
    </source>
</evidence>